<protein>
    <submittedName>
        <fullName evidence="3">TnsD domain-containing protein</fullName>
    </submittedName>
</protein>
<sequence length="568" mass="67300">MLYFFTDFYEEEIFFSAINRYGMYSGNLGERKISNDLFGVERINTRKLFPSYLNRFSKNFEKENRYDPQYILNNHTLLPLYLPFLNDKRIKLVIEDMKGDNPNAINLRIGEFSGGICKSMGMRVCTKCIEEDINKYGEGYLYREHQVPGNMVCYIHSTILKRVKTHKYSRNKKYDISKIEDENIVVDKQNFEKFKNLSEDIHNIFKANKNDLKFNDILQKYKVRLIEKGFASVTGVTNWNKVNKEFVRFFSNEYLELLDSNINLDEKFIWTKKLFERNLLIHPIRHILFIQFLFGSVNELIKYKKKKYEPFGIGPWPCLNKVAKHYKQDVIKEVVISNRSTGDKPLGIFACSCGYTYTRSGPDKKSADKYVKKTVKEYGPIWDLALKDYILKGECCISHLEQLMDCDGKTIGKYAKKLGVFQLLNSRMKTDEVIEKRRRYATELEEEYKKDILTFLSKNPDSIRSEIAEKLQKQYAWLYRYRREWLNSILPKPIDNNAHTRDIKRAVDWRNRDKQFSKMVTEVINEMKKDNKRITISGISAVMKFPIRKYLHKLPNTIKVLQHNNIKI</sequence>
<dbReference type="RefSeq" id="WP_210886234.1">
    <property type="nucleotide sequence ID" value="NZ_CAKJVE010000004.1"/>
</dbReference>
<dbReference type="InterPro" id="IPR032750">
    <property type="entry name" value="TnsD_C"/>
</dbReference>
<name>A0AA86JEN4_9CLOT</name>
<dbReference type="Proteomes" id="UP000789738">
    <property type="component" value="Unassembled WGS sequence"/>
</dbReference>
<dbReference type="EMBL" id="CAKJVE010000004">
    <property type="protein sequence ID" value="CAG9703500.1"/>
    <property type="molecule type" value="Genomic_DNA"/>
</dbReference>
<proteinExistence type="predicted"/>
<feature type="domain" description="Transposon Tn7 transposition protein TnsD C-terminal" evidence="2">
    <location>
        <begin position="198"/>
        <end position="561"/>
    </location>
</feature>
<accession>A0AA86JEN4</accession>
<dbReference type="AlphaFoldDB" id="A0AA86JEN4"/>
<organism evidence="3 4">
    <name type="scientific">Clostridium neonatale</name>
    <dbReference type="NCBI Taxonomy" id="137838"/>
    <lineage>
        <taxon>Bacteria</taxon>
        <taxon>Bacillati</taxon>
        <taxon>Bacillota</taxon>
        <taxon>Clostridia</taxon>
        <taxon>Eubacteriales</taxon>
        <taxon>Clostridiaceae</taxon>
        <taxon>Clostridium</taxon>
    </lineage>
</organism>
<reference evidence="3" key="1">
    <citation type="submission" date="2021-10" db="EMBL/GenBank/DDBJ databases">
        <authorList>
            <person name="Mesa V."/>
        </authorList>
    </citation>
    <scope>NUCLEOTIDE SEQUENCE</scope>
    <source>
        <strain evidence="3">CC3_PB</strain>
    </source>
</reference>
<feature type="domain" description="TniQ" evidence="1">
    <location>
        <begin position="5"/>
        <end position="159"/>
    </location>
</feature>
<evidence type="ECO:0000313" key="4">
    <source>
        <dbReference type="Proteomes" id="UP000789738"/>
    </source>
</evidence>
<comment type="caution">
    <text evidence="3">The sequence shown here is derived from an EMBL/GenBank/DDBJ whole genome shotgun (WGS) entry which is preliminary data.</text>
</comment>
<dbReference type="InterPro" id="IPR009492">
    <property type="entry name" value="TniQ"/>
</dbReference>
<dbReference type="Pfam" id="PF06527">
    <property type="entry name" value="TniQ"/>
    <property type="match status" value="1"/>
</dbReference>
<dbReference type="Pfam" id="PF15978">
    <property type="entry name" value="TnsD"/>
    <property type="match status" value="1"/>
</dbReference>
<evidence type="ECO:0000313" key="3">
    <source>
        <dbReference type="EMBL" id="CAG9703500.1"/>
    </source>
</evidence>
<gene>
    <name evidence="3" type="ORF">CNEO_40668</name>
</gene>
<evidence type="ECO:0000259" key="1">
    <source>
        <dbReference type="Pfam" id="PF06527"/>
    </source>
</evidence>
<evidence type="ECO:0000259" key="2">
    <source>
        <dbReference type="Pfam" id="PF15978"/>
    </source>
</evidence>